<protein>
    <submittedName>
        <fullName evidence="5">Fatty-acid--CoA ligase</fullName>
    </submittedName>
</protein>
<evidence type="ECO:0000256" key="1">
    <source>
        <dbReference type="ARBA" id="ARBA00022741"/>
    </source>
</evidence>
<accession>A0A8J3KEA7</accession>
<dbReference type="Pfam" id="PF00501">
    <property type="entry name" value="AMP-binding"/>
    <property type="match status" value="1"/>
</dbReference>
<dbReference type="Proteomes" id="UP000619293">
    <property type="component" value="Unassembled WGS sequence"/>
</dbReference>
<sequence length="619" mass="65407">MHPATPPAAGPTPPGAPSPGAVPQAASRTFDDPELVPPSSKHAATLCAAFQATASAAPDDIALGAYGSDVELTWREYADRVRAIAAGLAGAGVRRGQTVALMLANRPEFHLADTAAIHLGAVPFSVYNTSSPAQIAYVLDNAQARVVVCEQQYAARIVASGARYDHLVCVDGRPDGTITLDGLCALAEPGFDFDAAWRAVQPDDLLTLIYTSGTTGPPKGVELTHANLLAEADAVTALFPLHRADHGLSYLPAAHVADRLASHYLQLLYGARITCLADLTQLGAALAQVRPTYWAAVPRVFEKMRARITDALLDAPAPRRWAFRLALRWGRGRRGGPAARALARIADRLVLGQVLARLGMDRMRWAMCGAAALPVPVLEFFLDLGLPVCEIWGMSETCGASTLNPPGAIRPGTVGIPAPGVRVRLADDGELLIRGPLVTRGYHRDPQRTAEAFDADGWLRTGDVAAIDADGYVSIVDRKKELIINAAGKNMSPANIEGVVKSACPLIGALVVVGDGRPYNVALIVPDPEAVASHTARHGADTVADAIAAGVAAGNAELSRVEQIKRYEVLDAVWAPGGDELTPTLKLRRAAIVRKYASEIDALYASPERYSPSAQKAEN</sequence>
<organism evidence="5 6">
    <name type="scientific">Catellatospora chokoriensis</name>
    <dbReference type="NCBI Taxonomy" id="310353"/>
    <lineage>
        <taxon>Bacteria</taxon>
        <taxon>Bacillati</taxon>
        <taxon>Actinomycetota</taxon>
        <taxon>Actinomycetes</taxon>
        <taxon>Micromonosporales</taxon>
        <taxon>Micromonosporaceae</taxon>
        <taxon>Catellatospora</taxon>
    </lineage>
</organism>
<dbReference type="PROSITE" id="PS00455">
    <property type="entry name" value="AMP_BINDING"/>
    <property type="match status" value="1"/>
</dbReference>
<feature type="region of interest" description="Disordered" evidence="3">
    <location>
        <begin position="1"/>
        <end position="38"/>
    </location>
</feature>
<reference evidence="5 6" key="1">
    <citation type="submission" date="2021-01" db="EMBL/GenBank/DDBJ databases">
        <title>Whole genome shotgun sequence of Catellatospora chokoriensis NBRC 107358.</title>
        <authorList>
            <person name="Komaki H."/>
            <person name="Tamura T."/>
        </authorList>
    </citation>
    <scope>NUCLEOTIDE SEQUENCE [LARGE SCALE GENOMIC DNA]</scope>
    <source>
        <strain evidence="5 6">NBRC 107358</strain>
    </source>
</reference>
<evidence type="ECO:0000313" key="5">
    <source>
        <dbReference type="EMBL" id="GIF93444.1"/>
    </source>
</evidence>
<keyword evidence="2" id="KW-0067">ATP-binding</keyword>
<name>A0A8J3KEA7_9ACTN</name>
<dbReference type="CDD" id="cd05907">
    <property type="entry name" value="VL_LC_FACS_like"/>
    <property type="match status" value="1"/>
</dbReference>
<keyword evidence="1" id="KW-0547">Nucleotide-binding</keyword>
<dbReference type="PANTHER" id="PTHR43272">
    <property type="entry name" value="LONG-CHAIN-FATTY-ACID--COA LIGASE"/>
    <property type="match status" value="1"/>
</dbReference>
<proteinExistence type="predicted"/>
<dbReference type="InterPro" id="IPR020845">
    <property type="entry name" value="AMP-binding_CS"/>
</dbReference>
<dbReference type="AlphaFoldDB" id="A0A8J3KEA7"/>
<dbReference type="EMBL" id="BONG01000064">
    <property type="protein sequence ID" value="GIF93444.1"/>
    <property type="molecule type" value="Genomic_DNA"/>
</dbReference>
<dbReference type="GO" id="GO:0016020">
    <property type="term" value="C:membrane"/>
    <property type="evidence" value="ECO:0007669"/>
    <property type="project" value="TreeGrafter"/>
</dbReference>
<comment type="caution">
    <text evidence="5">The sequence shown here is derived from an EMBL/GenBank/DDBJ whole genome shotgun (WGS) entry which is preliminary data.</text>
</comment>
<evidence type="ECO:0000259" key="4">
    <source>
        <dbReference type="Pfam" id="PF00501"/>
    </source>
</evidence>
<gene>
    <name evidence="5" type="primary">fadD11</name>
    <name evidence="5" type="ORF">Cch02nite_68880</name>
</gene>
<keyword evidence="5" id="KW-0436">Ligase</keyword>
<dbReference type="GO" id="GO:0004467">
    <property type="term" value="F:long-chain fatty acid-CoA ligase activity"/>
    <property type="evidence" value="ECO:0007669"/>
    <property type="project" value="TreeGrafter"/>
</dbReference>
<feature type="domain" description="AMP-dependent synthetase/ligase" evidence="4">
    <location>
        <begin position="50"/>
        <end position="443"/>
    </location>
</feature>
<evidence type="ECO:0000313" key="6">
    <source>
        <dbReference type="Proteomes" id="UP000619293"/>
    </source>
</evidence>
<dbReference type="Gene3D" id="3.40.50.12780">
    <property type="entry name" value="N-terminal domain of ligase-like"/>
    <property type="match status" value="1"/>
</dbReference>
<dbReference type="RefSeq" id="WP_191841605.1">
    <property type="nucleotide sequence ID" value="NZ_BAAALB010000012.1"/>
</dbReference>
<dbReference type="Pfam" id="PF23562">
    <property type="entry name" value="AMP-binding_C_3"/>
    <property type="match status" value="1"/>
</dbReference>
<evidence type="ECO:0000256" key="2">
    <source>
        <dbReference type="ARBA" id="ARBA00022840"/>
    </source>
</evidence>
<evidence type="ECO:0000256" key="3">
    <source>
        <dbReference type="SAM" id="MobiDB-lite"/>
    </source>
</evidence>
<feature type="compositionally biased region" description="Pro residues" evidence="3">
    <location>
        <begin position="1"/>
        <end position="17"/>
    </location>
</feature>
<feature type="compositionally biased region" description="Low complexity" evidence="3">
    <location>
        <begin position="18"/>
        <end position="27"/>
    </location>
</feature>
<dbReference type="InterPro" id="IPR042099">
    <property type="entry name" value="ANL_N_sf"/>
</dbReference>
<dbReference type="GO" id="GO:0005524">
    <property type="term" value="F:ATP binding"/>
    <property type="evidence" value="ECO:0007669"/>
    <property type="project" value="UniProtKB-KW"/>
</dbReference>
<dbReference type="InterPro" id="IPR000873">
    <property type="entry name" value="AMP-dep_synth/lig_dom"/>
</dbReference>
<keyword evidence="6" id="KW-1185">Reference proteome</keyword>
<dbReference type="SUPFAM" id="SSF56801">
    <property type="entry name" value="Acetyl-CoA synthetase-like"/>
    <property type="match status" value="1"/>
</dbReference>
<dbReference type="PANTHER" id="PTHR43272:SF33">
    <property type="entry name" value="AMP-BINDING DOMAIN-CONTAINING PROTEIN-RELATED"/>
    <property type="match status" value="1"/>
</dbReference>